<proteinExistence type="inferred from homology"/>
<dbReference type="Proteomes" id="UP001197609">
    <property type="component" value="Unassembled WGS sequence"/>
</dbReference>
<comment type="caution">
    <text evidence="3">The sequence shown here is derived from an EMBL/GenBank/DDBJ whole genome shotgun (WGS) entry which is preliminary data.</text>
</comment>
<name>A0AAJ1AK47_9BACT</name>
<dbReference type="GO" id="GO:0015562">
    <property type="term" value="F:efflux transmembrane transporter activity"/>
    <property type="evidence" value="ECO:0007669"/>
    <property type="project" value="InterPro"/>
</dbReference>
<dbReference type="InterPro" id="IPR003423">
    <property type="entry name" value="OMP_efflux"/>
</dbReference>
<dbReference type="EMBL" id="JAIOIU010000070">
    <property type="protein sequence ID" value="MBZ0159662.1"/>
    <property type="molecule type" value="Genomic_DNA"/>
</dbReference>
<accession>A0AAJ1AK47</accession>
<evidence type="ECO:0000256" key="2">
    <source>
        <dbReference type="SAM" id="SignalP"/>
    </source>
</evidence>
<dbReference type="SUPFAM" id="SSF56954">
    <property type="entry name" value="Outer membrane efflux proteins (OEP)"/>
    <property type="match status" value="1"/>
</dbReference>
<dbReference type="PANTHER" id="PTHR30203">
    <property type="entry name" value="OUTER MEMBRANE CATION EFFLUX PROTEIN"/>
    <property type="match status" value="1"/>
</dbReference>
<dbReference type="Gene3D" id="1.20.1600.10">
    <property type="entry name" value="Outer membrane efflux proteins (OEP)"/>
    <property type="match status" value="1"/>
</dbReference>
<dbReference type="AlphaFoldDB" id="A0AAJ1AK47"/>
<comment type="similarity">
    <text evidence="1">Belongs to the outer membrane factor (OMF) (TC 1.B.17) family.</text>
</comment>
<gene>
    <name evidence="3" type="ORF">K8G79_05960</name>
</gene>
<feature type="chain" id="PRO_5042562128" evidence="2">
    <location>
        <begin position="29"/>
        <end position="419"/>
    </location>
</feature>
<evidence type="ECO:0000313" key="4">
    <source>
        <dbReference type="Proteomes" id="UP001197609"/>
    </source>
</evidence>
<protein>
    <submittedName>
        <fullName evidence="3">TolC family protein</fullName>
    </submittedName>
</protein>
<dbReference type="InterPro" id="IPR010131">
    <property type="entry name" value="MdtP/NodT-like"/>
</dbReference>
<keyword evidence="2" id="KW-0732">Signal</keyword>
<organism evidence="3 4">
    <name type="scientific">Candidatus Methylomirabilis tolerans</name>
    <dbReference type="NCBI Taxonomy" id="3123416"/>
    <lineage>
        <taxon>Bacteria</taxon>
        <taxon>Candidatus Methylomirabilota</taxon>
        <taxon>Candidatus Methylomirabilia</taxon>
        <taxon>Candidatus Methylomirabilales</taxon>
        <taxon>Candidatus Methylomirabilaceae</taxon>
        <taxon>Candidatus Methylomirabilis</taxon>
    </lineage>
</organism>
<reference evidence="3 4" key="1">
    <citation type="journal article" date="2021" name="bioRxiv">
        <title>Unraveling nitrogen, sulfur and carbon metabolic pathways and microbial community transcriptional responses to substrate deprivation and toxicity stresses in a bioreactor mimicking anoxic brackish coastal sediment conditions.</title>
        <authorList>
            <person name="Martins P.D."/>
            <person name="Echeveste M.J."/>
            <person name="Arshad A."/>
            <person name="Kurth J."/>
            <person name="Ouboter H."/>
            <person name="Jetten M.S.M."/>
            <person name="Welte C.U."/>
        </authorList>
    </citation>
    <scope>NUCLEOTIDE SEQUENCE [LARGE SCALE GENOMIC DNA]</scope>
    <source>
        <strain evidence="3">MAG_38</strain>
    </source>
</reference>
<dbReference type="PANTHER" id="PTHR30203:SF24">
    <property type="entry name" value="BLR4935 PROTEIN"/>
    <property type="match status" value="1"/>
</dbReference>
<evidence type="ECO:0000313" key="3">
    <source>
        <dbReference type="EMBL" id="MBZ0159662.1"/>
    </source>
</evidence>
<dbReference type="Pfam" id="PF02321">
    <property type="entry name" value="OEP"/>
    <property type="match status" value="2"/>
</dbReference>
<sequence length="419" mass="46795">MDRLAMRIPKLSALFALFVCSMSTPIFAESQSATLPRMLSLADALQIAGQQNPGLLAETTARQIARGDATTAALLPNPQLQIRSEGFRGGSFADRQELSFEVSQEILTAGKRSQQIAVAGANLRATAADVDNTARLLRFAVKQAYYQIVLAKADLAVARGLLTDFDRTIRAKEEQFQLGEISGAELRRVQVERFRVFDDVVAGELNLKQARATLLTLLGLSDSTVEFDVTEELLKGEPIGSLAPLHVEALQTRPDLKAQRQRVVRSREQKGLEQARRFPNLFPFVGYKRDFSEDGVLFGVAAPLPLFNRNQGAIVRAQAEEDRESFQSRRLETQARLEVDQAFNRFEGELRRLEGLETEYLPKARESREIAEAAHKLGAIDLTAFLDAQRTFREVQRLYNRSLYELSIARFQVEAAVGR</sequence>
<evidence type="ECO:0000256" key="1">
    <source>
        <dbReference type="ARBA" id="ARBA00007613"/>
    </source>
</evidence>
<feature type="signal peptide" evidence="2">
    <location>
        <begin position="1"/>
        <end position="28"/>
    </location>
</feature>